<dbReference type="FunFam" id="3.10.50.10:FF:000003">
    <property type="entry name" value="Class V chitinase CHIT5b"/>
    <property type="match status" value="1"/>
</dbReference>
<feature type="compositionally biased region" description="Pro residues" evidence="7">
    <location>
        <begin position="391"/>
        <end position="408"/>
    </location>
</feature>
<name>A0AAD5H6Z5_9CHLO</name>
<evidence type="ECO:0000256" key="3">
    <source>
        <dbReference type="ARBA" id="ARBA00022801"/>
    </source>
</evidence>
<dbReference type="GO" id="GO:0004568">
    <property type="term" value="F:chitinase activity"/>
    <property type="evidence" value="ECO:0007669"/>
    <property type="project" value="TreeGrafter"/>
</dbReference>
<feature type="region of interest" description="Disordered" evidence="7">
    <location>
        <begin position="360"/>
        <end position="408"/>
    </location>
</feature>
<evidence type="ECO:0000256" key="5">
    <source>
        <dbReference type="ARBA" id="ARBA00023295"/>
    </source>
</evidence>
<keyword evidence="11" id="KW-1185">Reference proteome</keyword>
<dbReference type="InterPro" id="IPR018371">
    <property type="entry name" value="Chitin-binding_1_CS"/>
</dbReference>
<accession>A0AAD5H6Z5</accession>
<dbReference type="Gene3D" id="3.20.20.80">
    <property type="entry name" value="Glycosidases"/>
    <property type="match status" value="1"/>
</dbReference>
<dbReference type="PRINTS" id="PR01217">
    <property type="entry name" value="PRICHEXTENSN"/>
</dbReference>
<evidence type="ECO:0000256" key="4">
    <source>
        <dbReference type="ARBA" id="ARBA00023180"/>
    </source>
</evidence>
<dbReference type="SUPFAM" id="SSF51445">
    <property type="entry name" value="(Trans)glycosidases"/>
    <property type="match status" value="1"/>
</dbReference>
<dbReference type="GO" id="GO:0005975">
    <property type="term" value="P:carbohydrate metabolic process"/>
    <property type="evidence" value="ECO:0007669"/>
    <property type="project" value="InterPro"/>
</dbReference>
<dbReference type="InterPro" id="IPR001223">
    <property type="entry name" value="Glyco_hydro18_cat"/>
</dbReference>
<dbReference type="SMART" id="SM00270">
    <property type="entry name" value="ChtBD1"/>
    <property type="match status" value="2"/>
</dbReference>
<dbReference type="InterPro" id="IPR029070">
    <property type="entry name" value="Chitinase_insertion_sf"/>
</dbReference>
<feature type="compositionally biased region" description="Pro residues" evidence="7">
    <location>
        <begin position="365"/>
        <end position="384"/>
    </location>
</feature>
<feature type="disulfide bond" evidence="6">
    <location>
        <begin position="528"/>
        <end position="542"/>
    </location>
</feature>
<keyword evidence="6" id="KW-1015">Disulfide bond</keyword>
<feature type="domain" description="GH18" evidence="9">
    <location>
        <begin position="6"/>
        <end position="363"/>
    </location>
</feature>
<keyword evidence="4" id="KW-0325">Glycoprotein</keyword>
<keyword evidence="2" id="KW-0732">Signal</keyword>
<protein>
    <recommendedName>
        <fullName evidence="12">Chitinase</fullName>
    </recommendedName>
</protein>
<comment type="caution">
    <text evidence="10">The sequence shown here is derived from an EMBL/GenBank/DDBJ whole genome shotgun (WGS) entry which is preliminary data.</text>
</comment>
<evidence type="ECO:0000259" key="8">
    <source>
        <dbReference type="PROSITE" id="PS50941"/>
    </source>
</evidence>
<dbReference type="InterPro" id="IPR050314">
    <property type="entry name" value="Glycosyl_Hydrlase_18"/>
</dbReference>
<keyword evidence="3" id="KW-0378">Hydrolase</keyword>
<evidence type="ECO:0000256" key="2">
    <source>
        <dbReference type="ARBA" id="ARBA00022729"/>
    </source>
</evidence>
<dbReference type="GO" id="GO:0005576">
    <property type="term" value="C:extracellular region"/>
    <property type="evidence" value="ECO:0007669"/>
    <property type="project" value="TreeGrafter"/>
</dbReference>
<dbReference type="AlphaFoldDB" id="A0AAD5H6Z5"/>
<dbReference type="CDD" id="cd00035">
    <property type="entry name" value="ChtBD1"/>
    <property type="match status" value="1"/>
</dbReference>
<proteinExistence type="inferred from homology"/>
<dbReference type="GO" id="GO:0008061">
    <property type="term" value="F:chitin binding"/>
    <property type="evidence" value="ECO:0007669"/>
    <property type="project" value="UniProtKB-UniRule"/>
</dbReference>
<evidence type="ECO:0008006" key="12">
    <source>
        <dbReference type="Google" id="ProtNLM"/>
    </source>
</evidence>
<comment type="caution">
    <text evidence="6">Lacks conserved residue(s) required for the propagation of feature annotation.</text>
</comment>
<dbReference type="EMBL" id="JADXDR010000006">
    <property type="protein sequence ID" value="KAI7846261.1"/>
    <property type="molecule type" value="Genomic_DNA"/>
</dbReference>
<keyword evidence="5" id="KW-0326">Glycosidase</keyword>
<keyword evidence="6" id="KW-0147">Chitin-binding</keyword>
<feature type="domain" description="Chitin-binding type-1" evidence="8">
    <location>
        <begin position="509"/>
        <end position="556"/>
    </location>
</feature>
<dbReference type="PANTHER" id="PTHR11177:SF317">
    <property type="entry name" value="CHITINASE 12-RELATED"/>
    <property type="match status" value="1"/>
</dbReference>
<dbReference type="SUPFAM" id="SSF54556">
    <property type="entry name" value="Chitinase insertion domain"/>
    <property type="match status" value="1"/>
</dbReference>
<dbReference type="PROSITE" id="PS51910">
    <property type="entry name" value="GH18_2"/>
    <property type="match status" value="1"/>
</dbReference>
<organism evidence="10 11">
    <name type="scientific">Chlorella ohadii</name>
    <dbReference type="NCBI Taxonomy" id="2649997"/>
    <lineage>
        <taxon>Eukaryota</taxon>
        <taxon>Viridiplantae</taxon>
        <taxon>Chlorophyta</taxon>
        <taxon>core chlorophytes</taxon>
        <taxon>Trebouxiophyceae</taxon>
        <taxon>Chlorellales</taxon>
        <taxon>Chlorellaceae</taxon>
        <taxon>Chlorella clade</taxon>
        <taxon>Chlorella</taxon>
    </lineage>
</organism>
<dbReference type="PROSITE" id="PS00026">
    <property type="entry name" value="CHIT_BIND_I_1"/>
    <property type="match status" value="1"/>
</dbReference>
<dbReference type="Gene3D" id="3.10.50.10">
    <property type="match status" value="1"/>
</dbReference>
<gene>
    <name evidence="10" type="ORF">COHA_000241</name>
</gene>
<dbReference type="InterPro" id="IPR011583">
    <property type="entry name" value="Chitinase_II/V-like_cat"/>
</dbReference>
<evidence type="ECO:0000256" key="6">
    <source>
        <dbReference type="PROSITE-ProRule" id="PRU00261"/>
    </source>
</evidence>
<dbReference type="GO" id="GO:0006032">
    <property type="term" value="P:chitin catabolic process"/>
    <property type="evidence" value="ECO:0007669"/>
    <property type="project" value="TreeGrafter"/>
</dbReference>
<dbReference type="Proteomes" id="UP001205105">
    <property type="component" value="Unassembled WGS sequence"/>
</dbReference>
<evidence type="ECO:0000313" key="11">
    <source>
        <dbReference type="Proteomes" id="UP001205105"/>
    </source>
</evidence>
<dbReference type="InterPro" id="IPR017853">
    <property type="entry name" value="GH"/>
</dbReference>
<dbReference type="PANTHER" id="PTHR11177">
    <property type="entry name" value="CHITINASE"/>
    <property type="match status" value="1"/>
</dbReference>
<reference evidence="10" key="1">
    <citation type="submission" date="2020-11" db="EMBL/GenBank/DDBJ databases">
        <title>Chlorella ohadii genome sequencing and assembly.</title>
        <authorList>
            <person name="Murik O."/>
            <person name="Treves H."/>
            <person name="Kedem I."/>
            <person name="Shotland Y."/>
            <person name="Kaplan A."/>
        </authorList>
    </citation>
    <scope>NUCLEOTIDE SEQUENCE</scope>
    <source>
        <strain evidence="10">1</strain>
    </source>
</reference>
<evidence type="ECO:0000259" key="9">
    <source>
        <dbReference type="PROSITE" id="PS51910"/>
    </source>
</evidence>
<dbReference type="SMART" id="SM00636">
    <property type="entry name" value="Glyco_18"/>
    <property type="match status" value="1"/>
</dbReference>
<dbReference type="Pfam" id="PF00704">
    <property type="entry name" value="Glyco_hydro_18"/>
    <property type="match status" value="1"/>
</dbReference>
<evidence type="ECO:0000313" key="10">
    <source>
        <dbReference type="EMBL" id="KAI7846261.1"/>
    </source>
</evidence>
<dbReference type="InterPro" id="IPR001002">
    <property type="entry name" value="Chitin-bd_1"/>
</dbReference>
<evidence type="ECO:0000256" key="1">
    <source>
        <dbReference type="ARBA" id="ARBA00008682"/>
    </source>
</evidence>
<comment type="similarity">
    <text evidence="1">Belongs to the glycosyl hydrolase 18 family. Chitinase class V subfamily.</text>
</comment>
<dbReference type="PROSITE" id="PS50941">
    <property type="entry name" value="CHIT_BIND_I_2"/>
    <property type="match status" value="1"/>
</dbReference>
<evidence type="ECO:0000256" key="7">
    <source>
        <dbReference type="SAM" id="MobiDB-lite"/>
    </source>
</evidence>
<sequence length="629" mass="66086">MELITPSLAAQYRSGSVGGTPCRWTPQQLDPNLCTHINYAFAFMNPDFSLKPVEWNDESQLYGETMALKQKNPNLKVLIAVGGWTMNDPGTQYTDLFANSVKPGNRAGTISKALDFLEKWGFDGRPEPWRHGDLSRGGTVEDKVNLAAFCREFKAAAAKRGKNYLLTMATGASPNGWKGLDVASLAQSLDFINIMTYDFHGAWDMAAVNFHTPWKDPLGGTLDIVTALDYFTSSGMPANKINLGLGAYGRSWTLASPGQTAVGSPAYSAGQPGQCTQQGGYIAWYEIKDKIAKGAKVVIDQTAKAAYVVDGTNWIGTDVPETFTMKIDAARQRGLGGLMLWAVDLDDSQNTVLKLMHNAVTSSPTPSPVPSGSPPSPTPAPAQSPPAVLSSPPPPRVVPSPPPPSPAVPPLPPGACASGDAACFCKGRTGYYADVAAGCKLVVESCKAKGVCSNPTLCCNRLGSCGSTATFCAPSVCLSGPCFRPPPRQSPPPPPPLPPPSPPAPINPLALCGQGSVGNGACPDPTLCCSLWGFCGTGYAWCSSDKNYCMGGPCKDYSDRPIAQGAPVNNGTSWGADMEQYVTWTLLKGQALGAPLRPDGWLPESWAPAPAPAPAATLWEPAPAPAAAV</sequence>